<comment type="caution">
    <text evidence="1">The sequence shown here is derived from an EMBL/GenBank/DDBJ whole genome shotgun (WGS) entry which is preliminary data.</text>
</comment>
<reference evidence="1 2" key="1">
    <citation type="submission" date="2023-02" db="EMBL/GenBank/DDBJ databases">
        <title>LHISI_Scaffold_Assembly.</title>
        <authorList>
            <person name="Stuart O.P."/>
            <person name="Cleave R."/>
            <person name="Magrath M.J.L."/>
            <person name="Mikheyev A.S."/>
        </authorList>
    </citation>
    <scope>NUCLEOTIDE SEQUENCE [LARGE SCALE GENOMIC DNA]</scope>
    <source>
        <strain evidence="1">Daus_M_001</strain>
        <tissue evidence="1">Leg muscle</tissue>
    </source>
</reference>
<proteinExistence type="predicted"/>
<name>A0ABQ9G4G2_9NEOP</name>
<accession>A0ABQ9G4G2</accession>
<dbReference type="EMBL" id="JARBHB010000015">
    <property type="protein sequence ID" value="KAJ8867353.1"/>
    <property type="molecule type" value="Genomic_DNA"/>
</dbReference>
<organism evidence="1 2">
    <name type="scientific">Dryococelus australis</name>
    <dbReference type="NCBI Taxonomy" id="614101"/>
    <lineage>
        <taxon>Eukaryota</taxon>
        <taxon>Metazoa</taxon>
        <taxon>Ecdysozoa</taxon>
        <taxon>Arthropoda</taxon>
        <taxon>Hexapoda</taxon>
        <taxon>Insecta</taxon>
        <taxon>Pterygota</taxon>
        <taxon>Neoptera</taxon>
        <taxon>Polyneoptera</taxon>
        <taxon>Phasmatodea</taxon>
        <taxon>Verophasmatodea</taxon>
        <taxon>Anareolatae</taxon>
        <taxon>Phasmatidae</taxon>
        <taxon>Eurycanthinae</taxon>
        <taxon>Dryococelus</taxon>
    </lineage>
</organism>
<gene>
    <name evidence="1" type="ORF">PR048_031154</name>
</gene>
<evidence type="ECO:0000313" key="1">
    <source>
        <dbReference type="EMBL" id="KAJ8867353.1"/>
    </source>
</evidence>
<sequence length="226" mass="25422">MLTRVFWSDNYLCCPQYFLDSDEEKGDEVNLGPLHAIMSCLTDREMDVVPCTSQSPVAGSSHATEETPQIDYAAQGGSLRGRKMTKCEENWLKTKRKRCRNSGETYTTAKNKFVPAKTFTSNFDCKCSRECPEKSKSQDVLQTSFPSFLTLGNYSQQNVFLRRLVQTSKCARSCPQDGIGYCTLQISWGPLYRHLSKDEVVFGVLDGRGKNISANKIDDEDVVAHI</sequence>
<protein>
    <submittedName>
        <fullName evidence="1">Uncharacterized protein</fullName>
    </submittedName>
</protein>
<evidence type="ECO:0000313" key="2">
    <source>
        <dbReference type="Proteomes" id="UP001159363"/>
    </source>
</evidence>
<dbReference type="Proteomes" id="UP001159363">
    <property type="component" value="Chromosome 14"/>
</dbReference>
<keyword evidence="2" id="KW-1185">Reference proteome</keyword>